<evidence type="ECO:0000256" key="1">
    <source>
        <dbReference type="ARBA" id="ARBA00004141"/>
    </source>
</evidence>
<comment type="caution">
    <text evidence="6">The sequence shown here is derived from an EMBL/GenBank/DDBJ whole genome shotgun (WGS) entry which is preliminary data.</text>
</comment>
<reference evidence="6" key="1">
    <citation type="journal article" date="2014" name="Front. Microbiol.">
        <title>High frequency of phylogenetically diverse reductive dehalogenase-homologous genes in deep subseafloor sedimentary metagenomes.</title>
        <authorList>
            <person name="Kawai M."/>
            <person name="Futagami T."/>
            <person name="Toyoda A."/>
            <person name="Takaki Y."/>
            <person name="Nishi S."/>
            <person name="Hori S."/>
            <person name="Arai W."/>
            <person name="Tsubouchi T."/>
            <person name="Morono Y."/>
            <person name="Uchiyama I."/>
            <person name="Ito T."/>
            <person name="Fujiyama A."/>
            <person name="Inagaki F."/>
            <person name="Takami H."/>
        </authorList>
    </citation>
    <scope>NUCLEOTIDE SEQUENCE</scope>
    <source>
        <strain evidence="6">Expedition CK06-06</strain>
    </source>
</reference>
<feature type="transmembrane region" description="Helical" evidence="5">
    <location>
        <begin position="74"/>
        <end position="107"/>
    </location>
</feature>
<name>X0U7T4_9ZZZZ</name>
<dbReference type="GO" id="GO:0016765">
    <property type="term" value="F:transferase activity, transferring alkyl or aryl (other than methyl) groups"/>
    <property type="evidence" value="ECO:0007669"/>
    <property type="project" value="InterPro"/>
</dbReference>
<dbReference type="Gene3D" id="1.10.357.140">
    <property type="entry name" value="UbiA prenyltransferase"/>
    <property type="match status" value="1"/>
</dbReference>
<proteinExistence type="predicted"/>
<protein>
    <recommendedName>
        <fullName evidence="7">UbiA prenyltransferase family protein</fullName>
    </recommendedName>
</protein>
<feature type="non-terminal residue" evidence="6">
    <location>
        <position position="110"/>
    </location>
</feature>
<dbReference type="Pfam" id="PF01040">
    <property type="entry name" value="UbiA"/>
    <property type="match status" value="1"/>
</dbReference>
<keyword evidence="3 5" id="KW-1133">Transmembrane helix</keyword>
<dbReference type="InterPro" id="IPR000537">
    <property type="entry name" value="UbiA_prenyltransferase"/>
</dbReference>
<evidence type="ECO:0000256" key="2">
    <source>
        <dbReference type="ARBA" id="ARBA00022692"/>
    </source>
</evidence>
<comment type="subcellular location">
    <subcellularLocation>
        <location evidence="1">Membrane</location>
        <topology evidence="1">Multi-pass membrane protein</topology>
    </subcellularLocation>
</comment>
<evidence type="ECO:0000256" key="3">
    <source>
        <dbReference type="ARBA" id="ARBA00022989"/>
    </source>
</evidence>
<keyword evidence="2 5" id="KW-0812">Transmembrane</keyword>
<accession>X0U7T4</accession>
<evidence type="ECO:0000313" key="6">
    <source>
        <dbReference type="EMBL" id="GAF95396.1"/>
    </source>
</evidence>
<evidence type="ECO:0000256" key="4">
    <source>
        <dbReference type="ARBA" id="ARBA00023136"/>
    </source>
</evidence>
<keyword evidence="4 5" id="KW-0472">Membrane</keyword>
<feature type="transmembrane region" description="Helical" evidence="5">
    <location>
        <begin position="12"/>
        <end position="34"/>
    </location>
</feature>
<dbReference type="InterPro" id="IPR044878">
    <property type="entry name" value="UbiA_sf"/>
</dbReference>
<evidence type="ECO:0000256" key="5">
    <source>
        <dbReference type="SAM" id="Phobius"/>
    </source>
</evidence>
<organism evidence="6">
    <name type="scientific">marine sediment metagenome</name>
    <dbReference type="NCBI Taxonomy" id="412755"/>
    <lineage>
        <taxon>unclassified sequences</taxon>
        <taxon>metagenomes</taxon>
        <taxon>ecological metagenomes</taxon>
    </lineage>
</organism>
<sequence>MISFLIASISIGQLDIISIVKLILTVSLVSYGVYFYNDLMDLEDDIQNMELGNPVPASRPIGRGLVTKQQLKQFIVVASVAGLVFAYSINYLVLVIQVIYLGLGFIYSTN</sequence>
<dbReference type="GO" id="GO:0016020">
    <property type="term" value="C:membrane"/>
    <property type="evidence" value="ECO:0007669"/>
    <property type="project" value="UniProtKB-SubCell"/>
</dbReference>
<dbReference type="AlphaFoldDB" id="X0U7T4"/>
<dbReference type="EMBL" id="BARS01010602">
    <property type="protein sequence ID" value="GAF95396.1"/>
    <property type="molecule type" value="Genomic_DNA"/>
</dbReference>
<gene>
    <name evidence="6" type="ORF">S01H1_19596</name>
</gene>
<evidence type="ECO:0008006" key="7">
    <source>
        <dbReference type="Google" id="ProtNLM"/>
    </source>
</evidence>